<evidence type="ECO:0000256" key="1">
    <source>
        <dbReference type="SAM" id="MobiDB-lite"/>
    </source>
</evidence>
<accession>A0A8S2YCH0</accession>
<feature type="compositionally biased region" description="Acidic residues" evidence="1">
    <location>
        <begin position="45"/>
        <end position="61"/>
    </location>
</feature>
<dbReference type="AlphaFoldDB" id="A0A8S2YCH0"/>
<gene>
    <name evidence="2" type="ORF">GIL414_LOCUS36610</name>
    <name evidence="3" type="ORF">GIL414_LOCUS42166</name>
</gene>
<organism evidence="2 4">
    <name type="scientific">Rotaria magnacalcarata</name>
    <dbReference type="NCBI Taxonomy" id="392030"/>
    <lineage>
        <taxon>Eukaryota</taxon>
        <taxon>Metazoa</taxon>
        <taxon>Spiralia</taxon>
        <taxon>Gnathifera</taxon>
        <taxon>Rotifera</taxon>
        <taxon>Eurotatoria</taxon>
        <taxon>Bdelloidea</taxon>
        <taxon>Philodinida</taxon>
        <taxon>Philodinidae</taxon>
        <taxon>Rotaria</taxon>
    </lineage>
</organism>
<protein>
    <submittedName>
        <fullName evidence="2">Uncharacterized protein</fullName>
    </submittedName>
</protein>
<proteinExistence type="predicted"/>
<feature type="region of interest" description="Disordered" evidence="1">
    <location>
        <begin position="43"/>
        <end position="68"/>
    </location>
</feature>
<evidence type="ECO:0000313" key="4">
    <source>
        <dbReference type="Proteomes" id="UP000681720"/>
    </source>
</evidence>
<evidence type="ECO:0000313" key="3">
    <source>
        <dbReference type="EMBL" id="CAF4678257.1"/>
    </source>
</evidence>
<dbReference type="EMBL" id="CAJOBJ010121521">
    <property type="protein sequence ID" value="CAF4678257.1"/>
    <property type="molecule type" value="Genomic_DNA"/>
</dbReference>
<feature type="non-terminal residue" evidence="2">
    <location>
        <position position="68"/>
    </location>
</feature>
<comment type="caution">
    <text evidence="2">The sequence shown here is derived from an EMBL/GenBank/DDBJ whole genome shotgun (WGS) entry which is preliminary data.</text>
</comment>
<sequence length="68" mass="7936">MTNPEHCFDVWAIRKLTNTNFGQEYWDRNDTVNYQNILTYNNGYDDTDNNGEIQNVDEDENNAATNVS</sequence>
<reference evidence="2" key="1">
    <citation type="submission" date="2021-02" db="EMBL/GenBank/DDBJ databases">
        <authorList>
            <person name="Nowell W R."/>
        </authorList>
    </citation>
    <scope>NUCLEOTIDE SEQUENCE</scope>
</reference>
<name>A0A8S2YCH0_9BILA</name>
<dbReference type="EMBL" id="CAJOBJ010091516">
    <property type="protein sequence ID" value="CAF4545392.1"/>
    <property type="molecule type" value="Genomic_DNA"/>
</dbReference>
<dbReference type="Proteomes" id="UP000681720">
    <property type="component" value="Unassembled WGS sequence"/>
</dbReference>
<evidence type="ECO:0000313" key="2">
    <source>
        <dbReference type="EMBL" id="CAF4545392.1"/>
    </source>
</evidence>